<evidence type="ECO:0000256" key="2">
    <source>
        <dbReference type="ARBA" id="ARBA00004496"/>
    </source>
</evidence>
<dbReference type="GO" id="GO:0005634">
    <property type="term" value="C:nucleus"/>
    <property type="evidence" value="ECO:0007669"/>
    <property type="project" value="TreeGrafter"/>
</dbReference>
<evidence type="ECO:0000256" key="4">
    <source>
        <dbReference type="ARBA" id="ARBA00022490"/>
    </source>
</evidence>
<name>A0A0C3JNN4_PISTI</name>
<reference evidence="9 10" key="1">
    <citation type="submission" date="2014-04" db="EMBL/GenBank/DDBJ databases">
        <authorList>
            <consortium name="DOE Joint Genome Institute"/>
            <person name="Kuo A."/>
            <person name="Kohler A."/>
            <person name="Costa M.D."/>
            <person name="Nagy L.G."/>
            <person name="Floudas D."/>
            <person name="Copeland A."/>
            <person name="Barry K.W."/>
            <person name="Cichocki N."/>
            <person name="Veneault-Fourrey C."/>
            <person name="LaButti K."/>
            <person name="Lindquist E.A."/>
            <person name="Lipzen A."/>
            <person name="Lundell T."/>
            <person name="Morin E."/>
            <person name="Murat C."/>
            <person name="Sun H."/>
            <person name="Tunlid A."/>
            <person name="Henrissat B."/>
            <person name="Grigoriev I.V."/>
            <person name="Hibbett D.S."/>
            <person name="Martin F."/>
            <person name="Nordberg H.P."/>
            <person name="Cantor M.N."/>
            <person name="Hua S.X."/>
        </authorList>
    </citation>
    <scope>NUCLEOTIDE SEQUENCE [LARGE SCALE GENOMIC DNA]</scope>
    <source>
        <strain evidence="9 10">Marx 270</strain>
    </source>
</reference>
<evidence type="ECO:0000256" key="6">
    <source>
        <dbReference type="ARBA" id="ARBA00023235"/>
    </source>
</evidence>
<evidence type="ECO:0000256" key="3">
    <source>
        <dbReference type="ARBA" id="ARBA00011019"/>
    </source>
</evidence>
<comment type="catalytic activity">
    <reaction evidence="1 8">
        <text>[protein]-peptidylproline (omega=180) = [protein]-peptidylproline (omega=0)</text>
        <dbReference type="Rhea" id="RHEA:16237"/>
        <dbReference type="Rhea" id="RHEA-COMP:10747"/>
        <dbReference type="Rhea" id="RHEA-COMP:10748"/>
        <dbReference type="ChEBI" id="CHEBI:83833"/>
        <dbReference type="ChEBI" id="CHEBI:83834"/>
        <dbReference type="EC" id="5.2.1.8"/>
    </reaction>
</comment>
<evidence type="ECO:0000313" key="10">
    <source>
        <dbReference type="Proteomes" id="UP000054217"/>
    </source>
</evidence>
<dbReference type="InterPro" id="IPR004327">
    <property type="entry name" value="Phstyr_phstse_ac"/>
</dbReference>
<keyword evidence="4 8" id="KW-0963">Cytoplasm</keyword>
<dbReference type="InParanoid" id="A0A0C3JNN4"/>
<keyword evidence="5 8" id="KW-0697">Rotamase</keyword>
<evidence type="ECO:0000256" key="8">
    <source>
        <dbReference type="RuleBase" id="RU361210"/>
    </source>
</evidence>
<dbReference type="HOGENOM" id="CLU_177184_0_0_1"/>
<keyword evidence="10" id="KW-1185">Reference proteome</keyword>
<proteinExistence type="inferred from homology"/>
<protein>
    <recommendedName>
        <fullName evidence="8">Serine/threonine-protein phosphatase 2A activator</fullName>
        <ecNumber evidence="8">5.2.1.8</ecNumber>
    </recommendedName>
    <alternativeName>
        <fullName evidence="8">Phosphotyrosyl phosphatase activator</fullName>
    </alternativeName>
</protein>
<dbReference type="GO" id="GO:0007052">
    <property type="term" value="P:mitotic spindle organization"/>
    <property type="evidence" value="ECO:0007669"/>
    <property type="project" value="TreeGrafter"/>
</dbReference>
<evidence type="ECO:0000256" key="5">
    <source>
        <dbReference type="ARBA" id="ARBA00023110"/>
    </source>
</evidence>
<dbReference type="GO" id="GO:0003755">
    <property type="term" value="F:peptidyl-prolyl cis-trans isomerase activity"/>
    <property type="evidence" value="ECO:0007669"/>
    <property type="project" value="UniProtKB-KW"/>
</dbReference>
<dbReference type="EMBL" id="KN832008">
    <property type="protein sequence ID" value="KIN99111.1"/>
    <property type="molecule type" value="Genomic_DNA"/>
</dbReference>
<reference evidence="10" key="2">
    <citation type="submission" date="2015-01" db="EMBL/GenBank/DDBJ databases">
        <title>Evolutionary Origins and Diversification of the Mycorrhizal Mutualists.</title>
        <authorList>
            <consortium name="DOE Joint Genome Institute"/>
            <consortium name="Mycorrhizal Genomics Consortium"/>
            <person name="Kohler A."/>
            <person name="Kuo A."/>
            <person name="Nagy L.G."/>
            <person name="Floudas D."/>
            <person name="Copeland A."/>
            <person name="Barry K.W."/>
            <person name="Cichocki N."/>
            <person name="Veneault-Fourrey C."/>
            <person name="LaButti K."/>
            <person name="Lindquist E.A."/>
            <person name="Lipzen A."/>
            <person name="Lundell T."/>
            <person name="Morin E."/>
            <person name="Murat C."/>
            <person name="Riley R."/>
            <person name="Ohm R."/>
            <person name="Sun H."/>
            <person name="Tunlid A."/>
            <person name="Henrissat B."/>
            <person name="Grigoriev I.V."/>
            <person name="Hibbett D.S."/>
            <person name="Martin F."/>
        </authorList>
    </citation>
    <scope>NUCLEOTIDE SEQUENCE [LARGE SCALE GENOMIC DNA]</scope>
    <source>
        <strain evidence="10">Marx 270</strain>
    </source>
</reference>
<evidence type="ECO:0000313" key="9">
    <source>
        <dbReference type="EMBL" id="KIN99111.1"/>
    </source>
</evidence>
<dbReference type="Proteomes" id="UP000054217">
    <property type="component" value="Unassembled WGS sequence"/>
</dbReference>
<comment type="function">
    <text evidence="7">PPIases accelerate the folding of proteins. It catalyzes the cis-trans isomerization of proline imidic peptide bonds in oligopeptides. Acts as a regulatory subunit for PP2A-like phosphatases modulating their activity or substrate specificity, probably by inducing a conformational change in the catalytic subunit, a direct target of the PPIase. Can reactivate inactive phosphatase PP2A-phosphatase methylesterase complexes (PP2Ai) in presence of ATP and Mg(2+) by dissociating the inactive form from the complex.</text>
</comment>
<keyword evidence="6 8" id="KW-0413">Isomerase</keyword>
<dbReference type="GO" id="GO:0000159">
    <property type="term" value="C:protein phosphatase type 2A complex"/>
    <property type="evidence" value="ECO:0007669"/>
    <property type="project" value="TreeGrafter"/>
</dbReference>
<dbReference type="AlphaFoldDB" id="A0A0C3JNN4"/>
<accession>A0A0C3JNN4</accession>
<sequence>MLDDVSAINTWEKISAGMTKTYAAEVLGKLPVIQHSLFGSILYEGPPLPSRTGEKSAHHGHIHEGQGACAGCLSRVLLLQAGERARQDDRGTWDTTGSVGYYCQL</sequence>
<dbReference type="Pfam" id="PF03095">
    <property type="entry name" value="PTPA"/>
    <property type="match status" value="1"/>
</dbReference>
<organism evidence="9 10">
    <name type="scientific">Pisolithus tinctorius Marx 270</name>
    <dbReference type="NCBI Taxonomy" id="870435"/>
    <lineage>
        <taxon>Eukaryota</taxon>
        <taxon>Fungi</taxon>
        <taxon>Dikarya</taxon>
        <taxon>Basidiomycota</taxon>
        <taxon>Agaricomycotina</taxon>
        <taxon>Agaricomycetes</taxon>
        <taxon>Agaricomycetidae</taxon>
        <taxon>Boletales</taxon>
        <taxon>Sclerodermatineae</taxon>
        <taxon>Pisolithaceae</taxon>
        <taxon>Pisolithus</taxon>
    </lineage>
</organism>
<comment type="similarity">
    <text evidence="3 8">Belongs to the PTPA-type PPIase family.</text>
</comment>
<comment type="subcellular location">
    <subcellularLocation>
        <location evidence="2 8">Cytoplasm</location>
    </subcellularLocation>
</comment>
<dbReference type="InterPro" id="IPR043170">
    <property type="entry name" value="PTPA_C_lid"/>
</dbReference>
<dbReference type="InterPro" id="IPR037218">
    <property type="entry name" value="PTPA_sf"/>
</dbReference>
<dbReference type="OrthoDB" id="16120at2759"/>
<dbReference type="PANTHER" id="PTHR10012">
    <property type="entry name" value="SERINE/THREONINE-PROTEIN PHOSPHATASE 2A REGULATORY SUBUNIT B"/>
    <property type="match status" value="1"/>
</dbReference>
<dbReference type="EC" id="5.2.1.8" evidence="8"/>
<dbReference type="PANTHER" id="PTHR10012:SF5">
    <property type="entry name" value="SERINE_THREONINE-PROTEIN PHOSPHATASE 2A ACTIVATOR 2"/>
    <property type="match status" value="1"/>
</dbReference>
<dbReference type="Gene3D" id="1.20.120.1150">
    <property type="match status" value="1"/>
</dbReference>
<evidence type="ECO:0000256" key="7">
    <source>
        <dbReference type="ARBA" id="ARBA00025287"/>
    </source>
</evidence>
<dbReference type="GO" id="GO:0008160">
    <property type="term" value="F:protein tyrosine phosphatase activator activity"/>
    <property type="evidence" value="ECO:0007669"/>
    <property type="project" value="TreeGrafter"/>
</dbReference>
<dbReference type="GO" id="GO:0005737">
    <property type="term" value="C:cytoplasm"/>
    <property type="evidence" value="ECO:0007669"/>
    <property type="project" value="UniProtKB-SubCell"/>
</dbReference>
<dbReference type="STRING" id="870435.A0A0C3JNN4"/>
<dbReference type="SUPFAM" id="SSF140984">
    <property type="entry name" value="PTPA-like"/>
    <property type="match status" value="1"/>
</dbReference>
<evidence type="ECO:0000256" key="1">
    <source>
        <dbReference type="ARBA" id="ARBA00000971"/>
    </source>
</evidence>
<gene>
    <name evidence="9" type="ORF">M404DRAFT_1004959</name>
</gene>